<feature type="domain" description="Acyltransferase 3" evidence="2">
    <location>
        <begin position="33"/>
        <end position="116"/>
    </location>
</feature>
<evidence type="ECO:0000313" key="4">
    <source>
        <dbReference type="Proteomes" id="UP000271889"/>
    </source>
</evidence>
<dbReference type="InterPro" id="IPR002656">
    <property type="entry name" value="Acyl_transf_3_dom"/>
</dbReference>
<dbReference type="InterPro" id="IPR050879">
    <property type="entry name" value="Acyltransferase_3"/>
</dbReference>
<dbReference type="GO" id="GO:0000271">
    <property type="term" value="P:polysaccharide biosynthetic process"/>
    <property type="evidence" value="ECO:0007669"/>
    <property type="project" value="TreeGrafter"/>
</dbReference>
<name>A0A3P7QWA7_CYLGO</name>
<evidence type="ECO:0000313" key="3">
    <source>
        <dbReference type="EMBL" id="VDN36172.1"/>
    </source>
</evidence>
<gene>
    <name evidence="3" type="ORF">CGOC_LOCUS13138</name>
</gene>
<reference evidence="3 4" key="1">
    <citation type="submission" date="2018-11" db="EMBL/GenBank/DDBJ databases">
        <authorList>
            <consortium name="Pathogen Informatics"/>
        </authorList>
    </citation>
    <scope>NUCLEOTIDE SEQUENCE [LARGE SCALE GENOMIC DNA]</scope>
</reference>
<proteinExistence type="predicted"/>
<dbReference type="Proteomes" id="UP000271889">
    <property type="component" value="Unassembled WGS sequence"/>
</dbReference>
<keyword evidence="1" id="KW-0472">Membrane</keyword>
<dbReference type="PANTHER" id="PTHR23028:SF53">
    <property type="entry name" value="ACYL_TRANSF_3 DOMAIN-CONTAINING PROTEIN"/>
    <property type="match status" value="1"/>
</dbReference>
<protein>
    <recommendedName>
        <fullName evidence="2">Acyltransferase 3 domain-containing protein</fullName>
    </recommendedName>
</protein>
<feature type="transmembrane region" description="Helical" evidence="1">
    <location>
        <begin position="58"/>
        <end position="79"/>
    </location>
</feature>
<dbReference type="GO" id="GO:0016747">
    <property type="term" value="F:acyltransferase activity, transferring groups other than amino-acyl groups"/>
    <property type="evidence" value="ECO:0007669"/>
    <property type="project" value="InterPro"/>
</dbReference>
<dbReference type="OrthoDB" id="10061508at2759"/>
<organism evidence="3 4">
    <name type="scientific">Cylicostephanus goldi</name>
    <name type="common">Nematode worm</name>
    <dbReference type="NCBI Taxonomy" id="71465"/>
    <lineage>
        <taxon>Eukaryota</taxon>
        <taxon>Metazoa</taxon>
        <taxon>Ecdysozoa</taxon>
        <taxon>Nematoda</taxon>
        <taxon>Chromadorea</taxon>
        <taxon>Rhabditida</taxon>
        <taxon>Rhabditina</taxon>
        <taxon>Rhabditomorpha</taxon>
        <taxon>Strongyloidea</taxon>
        <taxon>Strongylidae</taxon>
        <taxon>Cylicostephanus</taxon>
    </lineage>
</organism>
<dbReference type="EMBL" id="UYRV01128582">
    <property type="protein sequence ID" value="VDN36172.1"/>
    <property type="molecule type" value="Genomic_DNA"/>
</dbReference>
<accession>A0A3P7QWA7</accession>
<keyword evidence="1" id="KW-0812">Transmembrane</keyword>
<dbReference type="Pfam" id="PF01757">
    <property type="entry name" value="Acyl_transf_3"/>
    <property type="match status" value="1"/>
</dbReference>
<evidence type="ECO:0000259" key="2">
    <source>
        <dbReference type="Pfam" id="PF01757"/>
    </source>
</evidence>
<dbReference type="GO" id="GO:0016020">
    <property type="term" value="C:membrane"/>
    <property type="evidence" value="ECO:0007669"/>
    <property type="project" value="TreeGrafter"/>
</dbReference>
<sequence>MNVFGLTFAALCKREALCGTKPSATTSTKHKRADLQGLRGIAILFVLVMHLKPNSYRLGFVGVDIFFVLSGFLMAKILLERKLTLWTVWSFYNRRFKRIVPLYMLFVVSVYICKLKMLLDYLATIPSLPTKHLSQFTFVDC</sequence>
<keyword evidence="1" id="KW-1133">Transmembrane helix</keyword>
<keyword evidence="4" id="KW-1185">Reference proteome</keyword>
<feature type="transmembrane region" description="Helical" evidence="1">
    <location>
        <begin position="100"/>
        <end position="119"/>
    </location>
</feature>
<dbReference type="PANTHER" id="PTHR23028">
    <property type="entry name" value="ACETYLTRANSFERASE"/>
    <property type="match status" value="1"/>
</dbReference>
<evidence type="ECO:0000256" key="1">
    <source>
        <dbReference type="SAM" id="Phobius"/>
    </source>
</evidence>
<dbReference type="AlphaFoldDB" id="A0A3P7QWA7"/>